<dbReference type="OrthoDB" id="10003767at2759"/>
<dbReference type="InterPro" id="IPR011009">
    <property type="entry name" value="Kinase-like_dom_sf"/>
</dbReference>
<dbReference type="SUPFAM" id="SSF56112">
    <property type="entry name" value="Protein kinase-like (PK-like)"/>
    <property type="match status" value="1"/>
</dbReference>
<keyword evidence="3" id="KW-1185">Reference proteome</keyword>
<feature type="compositionally biased region" description="Polar residues" evidence="1">
    <location>
        <begin position="71"/>
        <end position="81"/>
    </location>
</feature>
<dbReference type="EMBL" id="JAAMPI010000235">
    <property type="protein sequence ID" value="KAF4633744.1"/>
    <property type="molecule type" value="Genomic_DNA"/>
</dbReference>
<protein>
    <recommendedName>
        <fullName evidence="4">Aminoglycoside phosphotransferase domain-containing protein</fullName>
    </recommendedName>
</protein>
<comment type="caution">
    <text evidence="2">The sequence shown here is derived from an EMBL/GenBank/DDBJ whole genome shotgun (WGS) entry which is preliminary data.</text>
</comment>
<dbReference type="PANTHER" id="PTHR21310:SF37">
    <property type="entry name" value="AMINOGLYCOSIDE PHOSPHOTRANSFERASE DOMAIN-CONTAINING PROTEIN"/>
    <property type="match status" value="1"/>
</dbReference>
<proteinExistence type="predicted"/>
<evidence type="ECO:0008006" key="4">
    <source>
        <dbReference type="Google" id="ProtNLM"/>
    </source>
</evidence>
<feature type="compositionally biased region" description="Basic and acidic residues" evidence="1">
    <location>
        <begin position="19"/>
        <end position="70"/>
    </location>
</feature>
<feature type="compositionally biased region" description="Basic and acidic residues" evidence="1">
    <location>
        <begin position="1"/>
        <end position="11"/>
    </location>
</feature>
<sequence length="542" mass="61369">MSSRPESEFARLEQLLLEADGRAEHERRRAEDEQRSRKEADERAEQERRRAEEANERAEQERRRADDENHTSPLGSDTWSNEPRYENIYRARLDFVLNKVSEAALQELVSSLRNGMRCTISGHYAAGDFNLVKKIAFDDDVQWIIRIRLPPLSYFMSDTPRREASHSETEVRGSRIICTERDLESLKSEILTMKTKTTIPIPRIYAYSLQNDNTIGFPYIIMNYVHGTTAFHLSAKFGNPLSIPARYLNHYYTQLAKITRELASLQFALIGSLTGDPDSATMDEVKIGPIAETGEGPYETAQDFYTNYPAAIAGALYSDPQALDSGGCETIRRLPGLLRTCVEETYSQEMTYSLTNLEMGTHNILVNNSFDILAVIDWDTVIAAPSAVRHQFPWCIGGDPGVPGIGPIKAFGEWEGRLEMCRRFAAMLERSTDEEVKDGKGRLFSAANFFSKEALAFRALTFFRIKQSWVDEQWVPGLNWIERCNATEILSCCASVELFLLRTYSWKYFSCRLEELAVCSNGTKAKASFALTKHGSEALKLG</sequence>
<evidence type="ECO:0000256" key="1">
    <source>
        <dbReference type="SAM" id="MobiDB-lite"/>
    </source>
</evidence>
<accession>A0A8H4RRQ8</accession>
<gene>
    <name evidence="2" type="ORF">G7Y89_g4364</name>
</gene>
<evidence type="ECO:0000313" key="2">
    <source>
        <dbReference type="EMBL" id="KAF4633744.1"/>
    </source>
</evidence>
<dbReference type="AlphaFoldDB" id="A0A8H4RRQ8"/>
<organism evidence="2 3">
    <name type="scientific">Cudoniella acicularis</name>
    <dbReference type="NCBI Taxonomy" id="354080"/>
    <lineage>
        <taxon>Eukaryota</taxon>
        <taxon>Fungi</taxon>
        <taxon>Dikarya</taxon>
        <taxon>Ascomycota</taxon>
        <taxon>Pezizomycotina</taxon>
        <taxon>Leotiomycetes</taxon>
        <taxon>Helotiales</taxon>
        <taxon>Tricladiaceae</taxon>
        <taxon>Cudoniella</taxon>
    </lineage>
</organism>
<dbReference type="Proteomes" id="UP000566819">
    <property type="component" value="Unassembled WGS sequence"/>
</dbReference>
<dbReference type="InterPro" id="IPR051678">
    <property type="entry name" value="AGP_Transferase"/>
</dbReference>
<reference evidence="2 3" key="1">
    <citation type="submission" date="2020-03" db="EMBL/GenBank/DDBJ databases">
        <title>Draft Genome Sequence of Cudoniella acicularis.</title>
        <authorList>
            <person name="Buettner E."/>
            <person name="Kellner H."/>
        </authorList>
    </citation>
    <scope>NUCLEOTIDE SEQUENCE [LARGE SCALE GENOMIC DNA]</scope>
    <source>
        <strain evidence="2 3">DSM 108380</strain>
    </source>
</reference>
<name>A0A8H4RRQ8_9HELO</name>
<evidence type="ECO:0000313" key="3">
    <source>
        <dbReference type="Proteomes" id="UP000566819"/>
    </source>
</evidence>
<dbReference type="PANTHER" id="PTHR21310">
    <property type="entry name" value="AMINOGLYCOSIDE PHOSPHOTRANSFERASE-RELATED-RELATED"/>
    <property type="match status" value="1"/>
</dbReference>
<feature type="region of interest" description="Disordered" evidence="1">
    <location>
        <begin position="1"/>
        <end position="81"/>
    </location>
</feature>